<dbReference type="Proteomes" id="UP000011861">
    <property type="component" value="Segment"/>
</dbReference>
<evidence type="ECO:0000313" key="2">
    <source>
        <dbReference type="Proteomes" id="UP000011861"/>
    </source>
</evidence>
<accession>M4ZR34</accession>
<evidence type="ECO:0008006" key="3">
    <source>
        <dbReference type="Google" id="ProtNLM"/>
    </source>
</evidence>
<dbReference type="EMBL" id="AB711120">
    <property type="protein sequence ID" value="BAM99147.1"/>
    <property type="molecule type" value="Genomic_DNA"/>
</dbReference>
<keyword evidence="2" id="KW-1185">Reference proteome</keyword>
<organism evidence="1 2">
    <name type="scientific">Bacillus phage PM1</name>
    <dbReference type="NCBI Taxonomy" id="547228"/>
    <lineage>
        <taxon>Viruses</taxon>
        <taxon>Duplodnaviria</taxon>
        <taxon>Heunggongvirae</taxon>
        <taxon>Uroviricota</taxon>
        <taxon>Caudoviricetes</taxon>
        <taxon>Pemunavirus</taxon>
        <taxon>Pemunavirus PM1</taxon>
    </lineage>
</organism>
<dbReference type="OrthoDB" id="40382at10239"/>
<reference evidence="1 2" key="1">
    <citation type="journal article" date="2013" name="Virus Genes">
        <title>Complete nucleotide sequence of Bacillus subtilis (natto) bacteriophage PM1, a phage associated with disruption of food production.</title>
        <authorList>
            <person name="Umene K."/>
            <person name="Shiraishi A."/>
        </authorList>
    </citation>
    <scope>NUCLEOTIDE SEQUENCE [LARGE SCALE GENOMIC DNA]</scope>
    <source>
        <strain evidence="1">PM1</strain>
    </source>
</reference>
<evidence type="ECO:0000313" key="1">
    <source>
        <dbReference type="EMBL" id="BAM99147.1"/>
    </source>
</evidence>
<dbReference type="RefSeq" id="YP_007678093.1">
    <property type="nucleotide sequence ID" value="NC_020883.1"/>
</dbReference>
<dbReference type="GeneID" id="15042088"/>
<name>M4ZR34_9CAUD</name>
<dbReference type="KEGG" id="vg:15042088"/>
<protein>
    <recommendedName>
        <fullName evidence="3">Tail terminator</fullName>
    </recommendedName>
</protein>
<proteinExistence type="predicted"/>
<sequence length="135" mass="15807">MISEFLMNQAKGVVPELEWMVNFFYAEETKGQEIKQGIVYDETGAAPSLDDVKMRYPEYMIYIRSSDWQLAERAAKRLAKFFHLNSDIIKDPVTEDEDTYKLYQVECTSEPIRIGVNDHDVMEYSVNLRVNLRII</sequence>